<gene>
    <name evidence="2" type="ordered locus">Arch_1481</name>
</gene>
<evidence type="ECO:0000259" key="1">
    <source>
        <dbReference type="PROSITE" id="PS51186"/>
    </source>
</evidence>
<dbReference type="PANTHER" id="PTHR39173:SF1">
    <property type="entry name" value="ACETYLTRANSFERASE"/>
    <property type="match status" value="1"/>
</dbReference>
<dbReference type="Proteomes" id="UP000000376">
    <property type="component" value="Chromosome"/>
</dbReference>
<evidence type="ECO:0000313" key="3">
    <source>
        <dbReference type="Proteomes" id="UP000000376"/>
    </source>
</evidence>
<dbReference type="AlphaFoldDB" id="D7BKK2"/>
<organism evidence="2 3">
    <name type="scientific">Arcanobacterium haemolyticum (strain ATCC 9345 / DSM 20595 / CCM 5947 / CCUG 17215 / LMG 16163 / NBRC 15585 / NCTC 8452 / 11018)</name>
    <dbReference type="NCBI Taxonomy" id="644284"/>
    <lineage>
        <taxon>Bacteria</taxon>
        <taxon>Bacillati</taxon>
        <taxon>Actinomycetota</taxon>
        <taxon>Actinomycetes</taxon>
        <taxon>Actinomycetales</taxon>
        <taxon>Actinomycetaceae</taxon>
        <taxon>Arcanobacterium</taxon>
    </lineage>
</organism>
<dbReference type="eggNOG" id="COG3981">
    <property type="taxonomic scope" value="Bacteria"/>
</dbReference>
<name>D7BKK2_ARCHD</name>
<dbReference type="OrthoDB" id="9797989at2"/>
<dbReference type="HOGENOM" id="CLU_113231_1_0_11"/>
<reference evidence="2 3" key="1">
    <citation type="journal article" date="2010" name="Stand. Genomic Sci.">
        <title>Complete genome sequence of Arcanobacterium haemolyticum type strain (11018).</title>
        <authorList>
            <person name="Yasawong M."/>
            <person name="Teshima H."/>
            <person name="Lapidus A."/>
            <person name="Nolan M."/>
            <person name="Lucas S."/>
            <person name="Glavina Del Rio T."/>
            <person name="Tice H."/>
            <person name="Cheng J."/>
            <person name="Bruce D."/>
            <person name="Detter C."/>
            <person name="Tapia R."/>
            <person name="Han C."/>
            <person name="Goodwin L."/>
            <person name="Pitluck S."/>
            <person name="Liolios K."/>
            <person name="Ivanova N."/>
            <person name="Mavromatis K."/>
            <person name="Mikhailova N."/>
            <person name="Pati A."/>
            <person name="Chen A."/>
            <person name="Palaniappan K."/>
            <person name="Land M."/>
            <person name="Hauser L."/>
            <person name="Chang Y."/>
            <person name="Jeffries C."/>
            <person name="Rohde M."/>
            <person name="Sikorski J."/>
            <person name="Pukall R."/>
            <person name="Goker M."/>
            <person name="Woyke T."/>
            <person name="Bristow J."/>
            <person name="Eisen J."/>
            <person name="Markowitz V."/>
            <person name="Hugenholtz P."/>
            <person name="Kyrpides N."/>
            <person name="Klenk H."/>
        </authorList>
    </citation>
    <scope>NUCLEOTIDE SEQUENCE [LARGE SCALE GENOMIC DNA]</scope>
    <source>
        <strain evidence="3">ATCC 9345 / DSM 20595 / CCUG 17215 / LMG 16163 / NBRC 15585 / NCTC 8452 / 11018</strain>
    </source>
</reference>
<dbReference type="InterPro" id="IPR000182">
    <property type="entry name" value="GNAT_dom"/>
</dbReference>
<keyword evidence="3" id="KW-1185">Reference proteome</keyword>
<dbReference type="GO" id="GO:0016747">
    <property type="term" value="F:acyltransferase activity, transferring groups other than amino-acyl groups"/>
    <property type="evidence" value="ECO:0007669"/>
    <property type="project" value="InterPro"/>
</dbReference>
<dbReference type="STRING" id="644284.Arch_1481"/>
<sequence length="176" mass="19618">MKKIELRPLGIADEEQARIAAEEFDADFDFLLGVHGLTWENYLVKLSDEAAGRHLPAGYVPATFLGAFVGDDLVGRVSIRHYLNDFLLRSGGHIGYGVRPRFRKRGYATEILARALEFTDSLGVDRVLVTCDDSNIGSARVIEANGGLCENRIENNGSIVRRYWIARDIRALKPAR</sequence>
<dbReference type="InterPro" id="IPR016181">
    <property type="entry name" value="Acyl_CoA_acyltransferase"/>
</dbReference>
<proteinExistence type="predicted"/>
<dbReference type="KEGG" id="ahe:Arch_1481"/>
<dbReference type="RefSeq" id="WP_013170672.1">
    <property type="nucleotide sequence ID" value="NC_014218.1"/>
</dbReference>
<evidence type="ECO:0000313" key="2">
    <source>
        <dbReference type="EMBL" id="ADH93182.1"/>
    </source>
</evidence>
<dbReference type="EMBL" id="CP002045">
    <property type="protein sequence ID" value="ADH93182.1"/>
    <property type="molecule type" value="Genomic_DNA"/>
</dbReference>
<dbReference type="PROSITE" id="PS51186">
    <property type="entry name" value="GNAT"/>
    <property type="match status" value="1"/>
</dbReference>
<dbReference type="SUPFAM" id="SSF55729">
    <property type="entry name" value="Acyl-CoA N-acyltransferases (Nat)"/>
    <property type="match status" value="1"/>
</dbReference>
<protein>
    <submittedName>
        <fullName evidence="2">GCN5-related N-acetyltransferase</fullName>
    </submittedName>
</protein>
<accession>D7BKK2</accession>
<dbReference type="Gene3D" id="3.40.630.30">
    <property type="match status" value="1"/>
</dbReference>
<dbReference type="PANTHER" id="PTHR39173">
    <property type="entry name" value="ACETYLTRANSFERASE"/>
    <property type="match status" value="1"/>
</dbReference>
<dbReference type="CDD" id="cd04301">
    <property type="entry name" value="NAT_SF"/>
    <property type="match status" value="1"/>
</dbReference>
<feature type="domain" description="N-acetyltransferase" evidence="1">
    <location>
        <begin position="19"/>
        <end position="170"/>
    </location>
</feature>
<dbReference type="Pfam" id="PF13302">
    <property type="entry name" value="Acetyltransf_3"/>
    <property type="match status" value="1"/>
</dbReference>